<keyword evidence="3" id="KW-0444">Lipid biosynthesis</keyword>
<dbReference type="PANTHER" id="PTHR45780:SF2">
    <property type="entry name" value="ETHANOLAMINE-PHOSPHATE CYTIDYLYLTRANSFERASE"/>
    <property type="match status" value="1"/>
</dbReference>
<evidence type="ECO:0000256" key="11">
    <source>
        <dbReference type="ARBA" id="ARBA00031473"/>
    </source>
</evidence>
<dbReference type="InterPro" id="IPR004821">
    <property type="entry name" value="Cyt_trans-like"/>
</dbReference>
<keyword evidence="7" id="KW-0594">Phospholipid biosynthesis</keyword>
<dbReference type="PANTHER" id="PTHR45780">
    <property type="entry name" value="ETHANOLAMINE-PHOSPHATE CYTIDYLYLTRANSFERASE"/>
    <property type="match status" value="1"/>
</dbReference>
<dbReference type="Pfam" id="PF01467">
    <property type="entry name" value="CTP_transf_like"/>
    <property type="match status" value="2"/>
</dbReference>
<proteinExistence type="inferred from homology"/>
<reference evidence="14 15" key="1">
    <citation type="submission" date="2022-07" db="EMBL/GenBank/DDBJ databases">
        <title>Genome-wide signatures of adaptation to extreme environments.</title>
        <authorList>
            <person name="Cho C.H."/>
            <person name="Yoon H.S."/>
        </authorList>
    </citation>
    <scope>NUCLEOTIDE SEQUENCE [LARGE SCALE GENOMIC DNA]</scope>
    <source>
        <strain evidence="14 15">DBV 063 E5</strain>
    </source>
</reference>
<dbReference type="InterPro" id="IPR014729">
    <property type="entry name" value="Rossmann-like_a/b/a_fold"/>
</dbReference>
<dbReference type="CDD" id="cd02174">
    <property type="entry name" value="CCT"/>
    <property type="match status" value="1"/>
</dbReference>
<sequence>MPPGTPTAPAPAATTSRLLLAVDVLLASRALYGFLKSYFRWRLERQTARERQAAAVREQRERQSRRPVRIYLDGCFDLMHYGHANAIRQAASLGDELVVGVCSDAEITCHKGPPVMAEEERYEAVEAVKWVDQVIRGVPYLVTAEFLDKLVREYHIDYVVHGDDPCIGADGRDVYEAVKRADKFRTIARTEGVSSTDIVGRMLLCTTSHHLPRPSSMDGEMANRHRGVEDKSASPDAHVTSDAGERASRANCSTDTAVSAYISPRTSSFLPTTRRLMQFSSGRKPQPGDRVVYADGAWDMFTVAHIRLLKRCRELGDFVLVGLHDDYTVNQHRGRNYPILNLHERALSVLSCRHVDEVILGAPWKVTEDMIRTMSISLVVHGTHYDELSVNAPADDPYEVPRRLGIYREVESASDLSVPRIIERIVANRDRFVEKQRRKSAQEQAYYQNKEHIEEL</sequence>
<comment type="similarity">
    <text evidence="2">Belongs to the cytidylyltransferase family.</text>
</comment>
<dbReference type="Gene3D" id="3.40.50.620">
    <property type="entry name" value="HUPs"/>
    <property type="match status" value="2"/>
</dbReference>
<keyword evidence="8" id="KW-1208">Phospholipid metabolism</keyword>
<dbReference type="EC" id="2.7.7.14" evidence="10"/>
<keyword evidence="6" id="KW-0443">Lipid metabolism</keyword>
<evidence type="ECO:0000313" key="14">
    <source>
        <dbReference type="EMBL" id="KAK4537639.1"/>
    </source>
</evidence>
<evidence type="ECO:0000256" key="4">
    <source>
        <dbReference type="ARBA" id="ARBA00022679"/>
    </source>
</evidence>
<feature type="domain" description="Cytidyltransferase-like" evidence="13">
    <location>
        <begin position="71"/>
        <end position="200"/>
    </location>
</feature>
<dbReference type="NCBIfam" id="TIGR00125">
    <property type="entry name" value="cyt_tran_rel"/>
    <property type="match status" value="2"/>
</dbReference>
<evidence type="ECO:0000256" key="5">
    <source>
        <dbReference type="ARBA" id="ARBA00022695"/>
    </source>
</evidence>
<evidence type="ECO:0000256" key="8">
    <source>
        <dbReference type="ARBA" id="ARBA00023264"/>
    </source>
</evidence>
<dbReference type="InterPro" id="IPR041723">
    <property type="entry name" value="CCT"/>
</dbReference>
<evidence type="ECO:0000259" key="13">
    <source>
        <dbReference type="Pfam" id="PF01467"/>
    </source>
</evidence>
<evidence type="ECO:0000256" key="7">
    <source>
        <dbReference type="ARBA" id="ARBA00023209"/>
    </source>
</evidence>
<evidence type="ECO:0000256" key="12">
    <source>
        <dbReference type="SAM" id="MobiDB-lite"/>
    </source>
</evidence>
<dbReference type="EMBL" id="JANCYW010000013">
    <property type="protein sequence ID" value="KAK4537639.1"/>
    <property type="molecule type" value="Genomic_DNA"/>
</dbReference>
<evidence type="ECO:0000256" key="9">
    <source>
        <dbReference type="ARBA" id="ARBA00024191"/>
    </source>
</evidence>
<feature type="compositionally biased region" description="Basic and acidic residues" evidence="12">
    <location>
        <begin position="221"/>
        <end position="233"/>
    </location>
</feature>
<protein>
    <recommendedName>
        <fullName evidence="10">ethanolamine-phosphate cytidylyltransferase</fullName>
        <ecNumber evidence="10">2.7.7.14</ecNumber>
    </recommendedName>
    <alternativeName>
        <fullName evidence="11">CTP:phosphoethanolamine cytidylyltransferase</fullName>
    </alternativeName>
</protein>
<comment type="pathway">
    <text evidence="1">Lipid metabolism.</text>
</comment>
<dbReference type="GO" id="GO:0004306">
    <property type="term" value="F:ethanolamine-phosphate cytidylyltransferase activity"/>
    <property type="evidence" value="ECO:0007669"/>
    <property type="project" value="UniProtKB-EC"/>
</dbReference>
<comment type="caution">
    <text evidence="14">The sequence shown here is derived from an EMBL/GenBank/DDBJ whole genome shotgun (WGS) entry which is preliminary data.</text>
</comment>
<accession>A0AAV9IZA7</accession>
<keyword evidence="5" id="KW-0548">Nucleotidyltransferase</keyword>
<evidence type="ECO:0000256" key="2">
    <source>
        <dbReference type="ARBA" id="ARBA00010101"/>
    </source>
</evidence>
<dbReference type="AlphaFoldDB" id="A0AAV9IZA7"/>
<dbReference type="Proteomes" id="UP001301350">
    <property type="component" value="Unassembled WGS sequence"/>
</dbReference>
<keyword evidence="4" id="KW-0808">Transferase</keyword>
<evidence type="ECO:0000313" key="15">
    <source>
        <dbReference type="Proteomes" id="UP001301350"/>
    </source>
</evidence>
<evidence type="ECO:0000256" key="1">
    <source>
        <dbReference type="ARBA" id="ARBA00005189"/>
    </source>
</evidence>
<feature type="domain" description="Cytidyltransferase-like" evidence="13">
    <location>
        <begin position="293"/>
        <end position="384"/>
    </location>
</feature>
<dbReference type="InterPro" id="IPR044608">
    <property type="entry name" value="Ect1/PCYT2"/>
</dbReference>
<keyword evidence="15" id="KW-1185">Reference proteome</keyword>
<evidence type="ECO:0000256" key="3">
    <source>
        <dbReference type="ARBA" id="ARBA00022516"/>
    </source>
</evidence>
<dbReference type="CDD" id="cd02173">
    <property type="entry name" value="ECT"/>
    <property type="match status" value="1"/>
</dbReference>
<evidence type="ECO:0000256" key="6">
    <source>
        <dbReference type="ARBA" id="ARBA00023098"/>
    </source>
</evidence>
<evidence type="ECO:0000256" key="10">
    <source>
        <dbReference type="ARBA" id="ARBA00024221"/>
    </source>
</evidence>
<dbReference type="GO" id="GO:0005737">
    <property type="term" value="C:cytoplasm"/>
    <property type="evidence" value="ECO:0007669"/>
    <property type="project" value="TreeGrafter"/>
</dbReference>
<gene>
    <name evidence="14" type="ORF">CDCA_CDCA13G3664</name>
</gene>
<dbReference type="SUPFAM" id="SSF52374">
    <property type="entry name" value="Nucleotidylyl transferase"/>
    <property type="match status" value="2"/>
</dbReference>
<comment type="pathway">
    <text evidence="9">Phospholipid metabolism; phosphatidylethanolamine biosynthesis; phosphatidylethanolamine from ethanolamine: step 2/3.</text>
</comment>
<dbReference type="GO" id="GO:0006646">
    <property type="term" value="P:phosphatidylethanolamine biosynthetic process"/>
    <property type="evidence" value="ECO:0007669"/>
    <property type="project" value="InterPro"/>
</dbReference>
<organism evidence="14 15">
    <name type="scientific">Cyanidium caldarium</name>
    <name type="common">Red alga</name>
    <dbReference type="NCBI Taxonomy" id="2771"/>
    <lineage>
        <taxon>Eukaryota</taxon>
        <taxon>Rhodophyta</taxon>
        <taxon>Bangiophyceae</taxon>
        <taxon>Cyanidiales</taxon>
        <taxon>Cyanidiaceae</taxon>
        <taxon>Cyanidium</taxon>
    </lineage>
</organism>
<name>A0AAV9IZA7_CYACA</name>
<feature type="region of interest" description="Disordered" evidence="12">
    <location>
        <begin position="213"/>
        <end position="251"/>
    </location>
</feature>